<proteinExistence type="predicted"/>
<dbReference type="RefSeq" id="WP_226180720.1">
    <property type="nucleotide sequence ID" value="NZ_JAJADR010000015.1"/>
</dbReference>
<name>A0ABS8AZB1_9BACT</name>
<gene>
    <name evidence="1" type="ORF">LGH74_24375</name>
</gene>
<accession>A0ABS8AZB1</accession>
<organism evidence="1 2">
    <name type="scientific">Hymenobacter lucidus</name>
    <dbReference type="NCBI Taxonomy" id="2880930"/>
    <lineage>
        <taxon>Bacteria</taxon>
        <taxon>Pseudomonadati</taxon>
        <taxon>Bacteroidota</taxon>
        <taxon>Cytophagia</taxon>
        <taxon>Cytophagales</taxon>
        <taxon>Hymenobacteraceae</taxon>
        <taxon>Hymenobacter</taxon>
    </lineage>
</organism>
<evidence type="ECO:0008006" key="3">
    <source>
        <dbReference type="Google" id="ProtNLM"/>
    </source>
</evidence>
<dbReference type="Proteomes" id="UP001165296">
    <property type="component" value="Unassembled WGS sequence"/>
</dbReference>
<reference evidence="1" key="1">
    <citation type="submission" date="2021-10" db="EMBL/GenBank/DDBJ databases">
        <authorList>
            <person name="Dean J.D."/>
            <person name="Kim M.K."/>
            <person name="Newey C.N."/>
            <person name="Stoker T.S."/>
            <person name="Thompson D.W."/>
            <person name="Grose J.H."/>
        </authorList>
    </citation>
    <scope>NUCLEOTIDE SEQUENCE</scope>
    <source>
        <strain evidence="1">BT178</strain>
    </source>
</reference>
<evidence type="ECO:0000313" key="2">
    <source>
        <dbReference type="Proteomes" id="UP001165296"/>
    </source>
</evidence>
<comment type="caution">
    <text evidence="1">The sequence shown here is derived from an EMBL/GenBank/DDBJ whole genome shotgun (WGS) entry which is preliminary data.</text>
</comment>
<evidence type="ECO:0000313" key="1">
    <source>
        <dbReference type="EMBL" id="MCB2411146.1"/>
    </source>
</evidence>
<sequence>MSFLYRSATRKRIAAFLLCLILSEIGFPSVSYALTGGPSQPEFSSFEPVSTNQMVDEFTGDFTYNLPVINIPGPQGSDYPLSLSYHSGATPEEEASWVGYGWSLNPGAITRNTRGFPDDFKESSVHYWNKSPREWTATRGVGTSVEAFGKDFANVNASIRYNNYQGFGYSVGAGIPIAKGVVSLGYNLSNGRGSFSLEVSPAAILKRYATAHEEASKRTDDSDNSFKKKLKDSLGKSVRKSSTINSVSLIGGNFGMFSFSEAVRSNHVTGYSGASYNVTTGLTVDPIIIPSGFSANMSGSYSWQENTKDEYAPAFGYMYSNAALTESAVTDYTLEKDSPYTKRDVFLGIPFNSADNFGVSGEGVGGGFRLYHEDVGEFVPNTKSSTTKIFNVSPEVNLGTTFGLGVDVGAGWQTFTEGQWQKPNAREKFSGLSEDAPANTTPSSTNREGISFRFANDLGGSWSATDTDSDEPVTASINSSLLSHSLNKDQLNKELHYPDRASRSGYIGYHTFADLYGTPATTLRRSRAFSQRTDLPITPAGVNGSMLCEMSIATATGANYIYGLPLLSRKERNLQFGVQGESLPNDKYLVYSNKGEDAFKVKVGEERPAAYANSFLLTEVHTPDYVDRRMDGPSPDDFGGYTRFNYTKYYGSGKPSWYNWRIPYKGLLYQKNSLSDPLDDMGTVSSGEKEIAYLQSVQTKTHTAIFTTRDRIDGLDAEDEATAKTQTAASSASKHALQALERIDLYANTDIILDPATGKCTAKTGAKPIKTVHFDYAATGLSTGLPNATNGAGKLTLTRIWFEFQNIPTKISPYTFSYAYPDFTKYPEKYKQGKDEIISGFYRNSSPQLAQNPIYSNFNLDAWGNYQADGQTRSQRMQPWLDQKDPEPTSTFDPAAWQLKVITLPTGGQIHIQYEQDDYAYVQDKPAHAMVALQAGEISPVGKFFLDLASIGVAGTDAEQLRATARALKREYPDNGGRKIYFKFLYDLANGTLPDFNSCNADFISGYVTVKRTGLEGNRLFIEVDGSNDKYTLPRQVCKDFLQTQRAGKLVPGGSCNPNANRLDDGDQDAVKIVRQMAEWQKTIWTPASQCASLNPAYSYFRIPLAKPKKGGGLRVKRLLTYDAGFDGKPVLYGSEFIYRMEENGQVISSGVATTEPGGMREENILVDYLPRQSQGVLSKIIAGIDRKQTEGPLGESLLPAPSVGYARVVTRNIHSGRTSTGYSVSEFATARSYPMQVRKTVLQSVLEERNVYAVWLNDLVNNAWAAQGFSFILNSMHGQVLRKATYPGDYHGLAGESKLSPISQQRYSYFEPTKFASNGSTTPAEDMTVQSEPGEVLESMHPGREVDITSAQKAVTDNMVDLSFEADLTFSWAFVPLTFNTYFPTLTHTQAEFYTHVTSKVVRYPAVVKRVETLQDGIVHTSVNMAFDKFTGQAVVVKSTDEFEGGYLQASVMASWLYPELQPKFGNENLVIKSTSGMSIARGDDNEIWLQFTGGVCDNLGRLTKGDQLELNSNTNFVCFTGAPDFIHNRIRLYPAGLPHTNSAASGFTTAFLQSATTAPITRVQIVRSGHRNQLSTPAGATTYHQTNYESLWLPNSPAKHADGSEHSFTDDLNTWLASTAGTGTSTVSTTLPGSSYAGVNMTAYAAKLPPSCVPDPANATISQVQVARQITNGQMRLTIKSFQARCANGSWVLVKN</sequence>
<keyword evidence="2" id="KW-1185">Reference proteome</keyword>
<dbReference type="EMBL" id="JAJADR010000015">
    <property type="protein sequence ID" value="MCB2411146.1"/>
    <property type="molecule type" value="Genomic_DNA"/>
</dbReference>
<protein>
    <recommendedName>
        <fullName evidence="3">PA14 domain-containing protein</fullName>
    </recommendedName>
</protein>